<evidence type="ECO:0000313" key="2">
    <source>
        <dbReference type="Proteomes" id="UP000215914"/>
    </source>
</evidence>
<gene>
    <name evidence="1" type="ORF">HannXRQ_Chr04g0096071</name>
</gene>
<dbReference type="EMBL" id="CM007893">
    <property type="protein sequence ID" value="OTG27071.1"/>
    <property type="molecule type" value="Genomic_DNA"/>
</dbReference>
<protein>
    <submittedName>
        <fullName evidence="1">Uncharacterized protein</fullName>
    </submittedName>
</protein>
<sequence>MSHIFNYSNNKALYLRYHSSPNHIIFLQTTKTLISNHVFQARWYILRPALGLVR</sequence>
<dbReference type="AlphaFoldDB" id="A0A251UXK4"/>
<organism evidence="1 2">
    <name type="scientific">Helianthus annuus</name>
    <name type="common">Common sunflower</name>
    <dbReference type="NCBI Taxonomy" id="4232"/>
    <lineage>
        <taxon>Eukaryota</taxon>
        <taxon>Viridiplantae</taxon>
        <taxon>Streptophyta</taxon>
        <taxon>Embryophyta</taxon>
        <taxon>Tracheophyta</taxon>
        <taxon>Spermatophyta</taxon>
        <taxon>Magnoliopsida</taxon>
        <taxon>eudicotyledons</taxon>
        <taxon>Gunneridae</taxon>
        <taxon>Pentapetalae</taxon>
        <taxon>asterids</taxon>
        <taxon>campanulids</taxon>
        <taxon>Asterales</taxon>
        <taxon>Asteraceae</taxon>
        <taxon>Asteroideae</taxon>
        <taxon>Heliantheae alliance</taxon>
        <taxon>Heliantheae</taxon>
        <taxon>Helianthus</taxon>
    </lineage>
</organism>
<dbReference type="InParanoid" id="A0A251UXK4"/>
<evidence type="ECO:0000313" key="1">
    <source>
        <dbReference type="EMBL" id="OTG27071.1"/>
    </source>
</evidence>
<keyword evidence="2" id="KW-1185">Reference proteome</keyword>
<name>A0A251UXK4_HELAN</name>
<proteinExistence type="predicted"/>
<dbReference type="Proteomes" id="UP000215914">
    <property type="component" value="Chromosome 4"/>
</dbReference>
<accession>A0A251UXK4</accession>
<reference evidence="2" key="1">
    <citation type="journal article" date="2017" name="Nature">
        <title>The sunflower genome provides insights into oil metabolism, flowering and Asterid evolution.</title>
        <authorList>
            <person name="Badouin H."/>
            <person name="Gouzy J."/>
            <person name="Grassa C.J."/>
            <person name="Murat F."/>
            <person name="Staton S.E."/>
            <person name="Cottret L."/>
            <person name="Lelandais-Briere C."/>
            <person name="Owens G.L."/>
            <person name="Carrere S."/>
            <person name="Mayjonade B."/>
            <person name="Legrand L."/>
            <person name="Gill N."/>
            <person name="Kane N.C."/>
            <person name="Bowers J.E."/>
            <person name="Hubner S."/>
            <person name="Bellec A."/>
            <person name="Berard A."/>
            <person name="Berges H."/>
            <person name="Blanchet N."/>
            <person name="Boniface M.C."/>
            <person name="Brunel D."/>
            <person name="Catrice O."/>
            <person name="Chaidir N."/>
            <person name="Claudel C."/>
            <person name="Donnadieu C."/>
            <person name="Faraut T."/>
            <person name="Fievet G."/>
            <person name="Helmstetter N."/>
            <person name="King M."/>
            <person name="Knapp S.J."/>
            <person name="Lai Z."/>
            <person name="Le Paslier M.C."/>
            <person name="Lippi Y."/>
            <person name="Lorenzon L."/>
            <person name="Mandel J.R."/>
            <person name="Marage G."/>
            <person name="Marchand G."/>
            <person name="Marquand E."/>
            <person name="Bret-Mestries E."/>
            <person name="Morien E."/>
            <person name="Nambeesan S."/>
            <person name="Nguyen T."/>
            <person name="Pegot-Espagnet P."/>
            <person name="Pouilly N."/>
            <person name="Raftis F."/>
            <person name="Sallet E."/>
            <person name="Schiex T."/>
            <person name="Thomas J."/>
            <person name="Vandecasteele C."/>
            <person name="Vares D."/>
            <person name="Vear F."/>
            <person name="Vautrin S."/>
            <person name="Crespi M."/>
            <person name="Mangin B."/>
            <person name="Burke J.M."/>
            <person name="Salse J."/>
            <person name="Munos S."/>
            <person name="Vincourt P."/>
            <person name="Rieseberg L.H."/>
            <person name="Langlade N.B."/>
        </authorList>
    </citation>
    <scope>NUCLEOTIDE SEQUENCE [LARGE SCALE GENOMIC DNA]</scope>
    <source>
        <strain evidence="2">cv. SF193</strain>
    </source>
</reference>